<dbReference type="PANTHER" id="PTHR47359">
    <property type="entry name" value="PEPTIDOGLYCAN DL-ENDOPEPTIDASE CWLO"/>
    <property type="match status" value="1"/>
</dbReference>
<dbReference type="Pfam" id="PF00877">
    <property type="entry name" value="NLPC_P60"/>
    <property type="match status" value="1"/>
</dbReference>
<evidence type="ECO:0000313" key="7">
    <source>
        <dbReference type="EMBL" id="TVT43937.1"/>
    </source>
</evidence>
<dbReference type="AlphaFoldDB" id="A0A558C5G7"/>
<feature type="domain" description="NlpC/P60" evidence="6">
    <location>
        <begin position="28"/>
        <end position="142"/>
    </location>
</feature>
<evidence type="ECO:0000256" key="3">
    <source>
        <dbReference type="ARBA" id="ARBA00022801"/>
    </source>
</evidence>
<evidence type="ECO:0000256" key="2">
    <source>
        <dbReference type="ARBA" id="ARBA00022670"/>
    </source>
</evidence>
<evidence type="ECO:0000256" key="1">
    <source>
        <dbReference type="ARBA" id="ARBA00007074"/>
    </source>
</evidence>
<comment type="caution">
    <text evidence="7">The sequence shown here is derived from an EMBL/GenBank/DDBJ whole genome shotgun (WGS) entry which is preliminary data.</text>
</comment>
<dbReference type="PROSITE" id="PS51935">
    <property type="entry name" value="NLPC_P60"/>
    <property type="match status" value="1"/>
</dbReference>
<organism evidence="7 8">
    <name type="scientific">Amycolatopsis rhizosphaerae</name>
    <dbReference type="NCBI Taxonomy" id="2053003"/>
    <lineage>
        <taxon>Bacteria</taxon>
        <taxon>Bacillati</taxon>
        <taxon>Actinomycetota</taxon>
        <taxon>Actinomycetes</taxon>
        <taxon>Pseudonocardiales</taxon>
        <taxon>Pseudonocardiaceae</taxon>
        <taxon>Amycolatopsis</taxon>
    </lineage>
</organism>
<keyword evidence="3" id="KW-0378">Hydrolase</keyword>
<dbReference type="SUPFAM" id="SSF54001">
    <property type="entry name" value="Cysteine proteinases"/>
    <property type="match status" value="1"/>
</dbReference>
<proteinExistence type="inferred from homology"/>
<sequence>MTVLALAATAGPALAATPAAPAASIAGSNLGGAALRAALTQQGKPYVWGAAGPGAYDCSGLVQWAFKQTGRALPHNAAMQSTLGAPVAPSQLRPGDLVFFYSPVSHVGIYVGDGRILHASTTGQPVKISSMKGMPFHNARRL</sequence>
<evidence type="ECO:0000313" key="8">
    <source>
        <dbReference type="Proteomes" id="UP000320011"/>
    </source>
</evidence>
<accession>A0A558C5G7</accession>
<dbReference type="GO" id="GO:0008234">
    <property type="term" value="F:cysteine-type peptidase activity"/>
    <property type="evidence" value="ECO:0007669"/>
    <property type="project" value="UniProtKB-KW"/>
</dbReference>
<reference evidence="7 8" key="2">
    <citation type="submission" date="2019-08" db="EMBL/GenBank/DDBJ databases">
        <title>Amycolatopsis acidicola sp. nov., isolated from peat swamp forest soil.</title>
        <authorList>
            <person name="Srisuk N."/>
        </authorList>
    </citation>
    <scope>NUCLEOTIDE SEQUENCE [LARGE SCALE GENOMIC DNA]</scope>
    <source>
        <strain evidence="7 8">TBRC 6029</strain>
    </source>
</reference>
<dbReference type="Proteomes" id="UP000320011">
    <property type="component" value="Unassembled WGS sequence"/>
</dbReference>
<keyword evidence="5" id="KW-0732">Signal</keyword>
<reference evidence="7 8" key="1">
    <citation type="submission" date="2019-07" db="EMBL/GenBank/DDBJ databases">
        <authorList>
            <person name="Duangmal K."/>
            <person name="Teo W.F.A."/>
        </authorList>
    </citation>
    <scope>NUCLEOTIDE SEQUENCE [LARGE SCALE GENOMIC DNA]</scope>
    <source>
        <strain evidence="7 8">TBRC 6029</strain>
    </source>
</reference>
<dbReference type="PANTHER" id="PTHR47359:SF3">
    <property type="entry name" value="NLP_P60 DOMAIN-CONTAINING PROTEIN-RELATED"/>
    <property type="match status" value="1"/>
</dbReference>
<dbReference type="Gene3D" id="3.90.1720.10">
    <property type="entry name" value="endopeptidase domain like (from Nostoc punctiforme)"/>
    <property type="match status" value="1"/>
</dbReference>
<evidence type="ECO:0000259" key="6">
    <source>
        <dbReference type="PROSITE" id="PS51935"/>
    </source>
</evidence>
<feature type="chain" id="PRO_5022168597" evidence="5">
    <location>
        <begin position="16"/>
        <end position="142"/>
    </location>
</feature>
<dbReference type="EMBL" id="VJWX01000239">
    <property type="protein sequence ID" value="TVT43937.1"/>
    <property type="molecule type" value="Genomic_DNA"/>
</dbReference>
<evidence type="ECO:0000256" key="5">
    <source>
        <dbReference type="SAM" id="SignalP"/>
    </source>
</evidence>
<evidence type="ECO:0000256" key="4">
    <source>
        <dbReference type="ARBA" id="ARBA00022807"/>
    </source>
</evidence>
<comment type="similarity">
    <text evidence="1">Belongs to the peptidase C40 family.</text>
</comment>
<dbReference type="GO" id="GO:0006508">
    <property type="term" value="P:proteolysis"/>
    <property type="evidence" value="ECO:0007669"/>
    <property type="project" value="UniProtKB-KW"/>
</dbReference>
<gene>
    <name evidence="7" type="ORF">FNH05_22060</name>
</gene>
<dbReference type="InterPro" id="IPR051794">
    <property type="entry name" value="PG_Endopeptidase_C40"/>
</dbReference>
<dbReference type="OrthoDB" id="5177647at2"/>
<name>A0A558C5G7_9PSEU</name>
<keyword evidence="4" id="KW-0788">Thiol protease</keyword>
<dbReference type="InterPro" id="IPR038765">
    <property type="entry name" value="Papain-like_cys_pep_sf"/>
</dbReference>
<keyword evidence="8" id="KW-1185">Reference proteome</keyword>
<keyword evidence="2" id="KW-0645">Protease</keyword>
<protein>
    <submittedName>
        <fullName evidence="7">NlpC/P60 family protein</fullName>
    </submittedName>
</protein>
<dbReference type="InterPro" id="IPR000064">
    <property type="entry name" value="NLP_P60_dom"/>
</dbReference>
<feature type="signal peptide" evidence="5">
    <location>
        <begin position="1"/>
        <end position="15"/>
    </location>
</feature>